<proteinExistence type="predicted"/>
<feature type="compositionally biased region" description="Polar residues" evidence="1">
    <location>
        <begin position="93"/>
        <end position="108"/>
    </location>
</feature>
<accession>A0AAV7S6B5</accession>
<reference evidence="2" key="1">
    <citation type="journal article" date="2022" name="bioRxiv">
        <title>Sequencing and chromosome-scale assembly of the giantPleurodeles waltlgenome.</title>
        <authorList>
            <person name="Brown T."/>
            <person name="Elewa A."/>
            <person name="Iarovenko S."/>
            <person name="Subramanian E."/>
            <person name="Araus A.J."/>
            <person name="Petzold A."/>
            <person name="Susuki M."/>
            <person name="Suzuki K.-i.T."/>
            <person name="Hayashi T."/>
            <person name="Toyoda A."/>
            <person name="Oliveira C."/>
            <person name="Osipova E."/>
            <person name="Leigh N.D."/>
            <person name="Simon A."/>
            <person name="Yun M.H."/>
        </authorList>
    </citation>
    <scope>NUCLEOTIDE SEQUENCE</scope>
    <source>
        <strain evidence="2">20211129_DDA</strain>
        <tissue evidence="2">Liver</tissue>
    </source>
</reference>
<gene>
    <name evidence="2" type="ORF">NDU88_011918</name>
</gene>
<organism evidence="2 3">
    <name type="scientific">Pleurodeles waltl</name>
    <name type="common">Iberian ribbed newt</name>
    <dbReference type="NCBI Taxonomy" id="8319"/>
    <lineage>
        <taxon>Eukaryota</taxon>
        <taxon>Metazoa</taxon>
        <taxon>Chordata</taxon>
        <taxon>Craniata</taxon>
        <taxon>Vertebrata</taxon>
        <taxon>Euteleostomi</taxon>
        <taxon>Amphibia</taxon>
        <taxon>Batrachia</taxon>
        <taxon>Caudata</taxon>
        <taxon>Salamandroidea</taxon>
        <taxon>Salamandridae</taxon>
        <taxon>Pleurodelinae</taxon>
        <taxon>Pleurodeles</taxon>
    </lineage>
</organism>
<evidence type="ECO:0000256" key="1">
    <source>
        <dbReference type="SAM" id="MobiDB-lite"/>
    </source>
</evidence>
<feature type="region of interest" description="Disordered" evidence="1">
    <location>
        <begin position="1"/>
        <end position="108"/>
    </location>
</feature>
<feature type="compositionally biased region" description="Basic and acidic residues" evidence="1">
    <location>
        <begin position="52"/>
        <end position="62"/>
    </location>
</feature>
<feature type="compositionally biased region" description="Polar residues" evidence="1">
    <location>
        <begin position="1"/>
        <end position="13"/>
    </location>
</feature>
<dbReference type="AlphaFoldDB" id="A0AAV7S6B5"/>
<name>A0AAV7S6B5_PLEWA</name>
<comment type="caution">
    <text evidence="2">The sequence shown here is derived from an EMBL/GenBank/DDBJ whole genome shotgun (WGS) entry which is preliminary data.</text>
</comment>
<evidence type="ECO:0000313" key="2">
    <source>
        <dbReference type="EMBL" id="KAJ1159250.1"/>
    </source>
</evidence>
<keyword evidence="3" id="KW-1185">Reference proteome</keyword>
<sequence length="108" mass="11268">MSGGSPPSLTRVTPQRDISRGLSSAGNGGGLSLARVQSREQRLVSGLEEEEPPRREPKLDVRHRPRGGAEASPRAAGGRGAPCPPRGRRCSNLRPTVSSGTAHPTAPT</sequence>
<dbReference type="Proteomes" id="UP001066276">
    <property type="component" value="Chromosome 5"/>
</dbReference>
<protein>
    <submittedName>
        <fullName evidence="2">Uncharacterized protein</fullName>
    </submittedName>
</protein>
<dbReference type="EMBL" id="JANPWB010000009">
    <property type="protein sequence ID" value="KAJ1159250.1"/>
    <property type="molecule type" value="Genomic_DNA"/>
</dbReference>
<evidence type="ECO:0000313" key="3">
    <source>
        <dbReference type="Proteomes" id="UP001066276"/>
    </source>
</evidence>